<feature type="transmembrane region" description="Helical" evidence="1">
    <location>
        <begin position="58"/>
        <end position="77"/>
    </location>
</feature>
<dbReference type="AlphaFoldDB" id="A0A5S5DPM7"/>
<proteinExistence type="predicted"/>
<protein>
    <submittedName>
        <fullName evidence="2">Uncharacterized protein</fullName>
    </submittedName>
</protein>
<reference evidence="2 3" key="1">
    <citation type="submission" date="2019-07" db="EMBL/GenBank/DDBJ databases">
        <title>Genomic Encyclopedia of Type Strains, Phase IV (KMG-IV): sequencing the most valuable type-strain genomes for metagenomic binning, comparative biology and taxonomic classification.</title>
        <authorList>
            <person name="Goeker M."/>
        </authorList>
    </citation>
    <scope>NUCLEOTIDE SEQUENCE [LARGE SCALE GENOMIC DNA]</scope>
    <source>
        <strain evidence="2 3">DSM 18961</strain>
    </source>
</reference>
<evidence type="ECO:0000313" key="3">
    <source>
        <dbReference type="Proteomes" id="UP000323136"/>
    </source>
</evidence>
<dbReference type="RefSeq" id="WP_148870190.1">
    <property type="nucleotide sequence ID" value="NZ_VNIA01000003.1"/>
</dbReference>
<sequence length="82" mass="9691">MSLLHKFQQKEFWINVLKVGLPFFIIVTIIILFMNNGKAIISGDFETVYQANFANQKWIRFWLIKIVISLGYGMYITNKNMK</sequence>
<feature type="transmembrane region" description="Helical" evidence="1">
    <location>
        <begin position="12"/>
        <end position="34"/>
    </location>
</feature>
<organism evidence="2 3">
    <name type="scientific">Tenacibaculum adriaticum</name>
    <dbReference type="NCBI Taxonomy" id="413713"/>
    <lineage>
        <taxon>Bacteria</taxon>
        <taxon>Pseudomonadati</taxon>
        <taxon>Bacteroidota</taxon>
        <taxon>Flavobacteriia</taxon>
        <taxon>Flavobacteriales</taxon>
        <taxon>Flavobacteriaceae</taxon>
        <taxon>Tenacibaculum</taxon>
    </lineage>
</organism>
<gene>
    <name evidence="2" type="ORF">C7447_1036</name>
</gene>
<evidence type="ECO:0000313" key="2">
    <source>
        <dbReference type="EMBL" id="TYP97841.1"/>
    </source>
</evidence>
<comment type="caution">
    <text evidence="2">The sequence shown here is derived from an EMBL/GenBank/DDBJ whole genome shotgun (WGS) entry which is preliminary data.</text>
</comment>
<dbReference type="OrthoDB" id="1446382at2"/>
<keyword evidence="1" id="KW-0812">Transmembrane</keyword>
<accession>A0A5S5DPM7</accession>
<keyword evidence="1" id="KW-1133">Transmembrane helix</keyword>
<keyword evidence="3" id="KW-1185">Reference proteome</keyword>
<name>A0A5S5DPM7_9FLAO</name>
<keyword evidence="1" id="KW-0472">Membrane</keyword>
<evidence type="ECO:0000256" key="1">
    <source>
        <dbReference type="SAM" id="Phobius"/>
    </source>
</evidence>
<dbReference type="EMBL" id="VNIA01000003">
    <property type="protein sequence ID" value="TYP97841.1"/>
    <property type="molecule type" value="Genomic_DNA"/>
</dbReference>
<dbReference type="Proteomes" id="UP000323136">
    <property type="component" value="Unassembled WGS sequence"/>
</dbReference>